<evidence type="ECO:0000313" key="3">
    <source>
        <dbReference type="Proteomes" id="UP000095003"/>
    </source>
</evidence>
<gene>
    <name evidence="2" type="primary">pglD</name>
    <name evidence="2" type="ORF">BEH84_01060</name>
</gene>
<dbReference type="PANTHER" id="PTHR43300">
    <property type="entry name" value="ACETYLTRANSFERASE"/>
    <property type="match status" value="1"/>
</dbReference>
<reference evidence="2 3" key="1">
    <citation type="submission" date="2016-07" db="EMBL/GenBank/DDBJ databases">
        <title>Characterization of isolates of Eisenbergiella tayi derived from blood cultures, using whole genome sequencing.</title>
        <authorList>
            <person name="Burdz T."/>
            <person name="Wiebe D."/>
            <person name="Huynh C."/>
            <person name="Bernard K."/>
        </authorList>
    </citation>
    <scope>NUCLEOTIDE SEQUENCE [LARGE SCALE GENOMIC DNA]</scope>
    <source>
        <strain evidence="2 3">NML 120489</strain>
    </source>
</reference>
<dbReference type="CDD" id="cd03360">
    <property type="entry name" value="LbH_AT_putative"/>
    <property type="match status" value="1"/>
</dbReference>
<protein>
    <submittedName>
        <fullName evidence="2">UDP-N-acetylbacillosamine N-acetyltransferase</fullName>
        <ecNumber evidence="2">2.3.1.203</ecNumber>
    </submittedName>
</protein>
<dbReference type="EMBL" id="MCGI01000001">
    <property type="protein sequence ID" value="ODM13345.1"/>
    <property type="molecule type" value="Genomic_DNA"/>
</dbReference>
<dbReference type="Gene3D" id="3.40.50.20">
    <property type="match status" value="1"/>
</dbReference>
<dbReference type="NCBIfam" id="TIGR03570">
    <property type="entry name" value="NeuD_NnaD"/>
    <property type="match status" value="1"/>
</dbReference>
<sequence>MKKEKKLLIIGSGEFAEIAYEYFTYDSEYDVVGFAVEKEYLNKEELFGKKIVEFENILKMYPPQQYYVFVAITYNQLNRVRRRLYRKCKKLGYNCASYISSKAFVWHNVEIGENTFVFEDNTIQYHVKIGNNVILWSGNHIGHRTVIEDDVWFTSHGVVSGYCRIGAGSFIGVNATLGDNVTLPPDTVFGAGALTVKSLEQKGLVYVGCPAKPLGRTSYEQFGIEEDVKDEME</sequence>
<dbReference type="InterPro" id="IPR041561">
    <property type="entry name" value="PglD_N"/>
</dbReference>
<dbReference type="EC" id="2.3.1.203" evidence="2"/>
<organism evidence="2 3">
    <name type="scientific">Eisenbergiella tayi</name>
    <dbReference type="NCBI Taxonomy" id="1432052"/>
    <lineage>
        <taxon>Bacteria</taxon>
        <taxon>Bacillati</taxon>
        <taxon>Bacillota</taxon>
        <taxon>Clostridia</taxon>
        <taxon>Lachnospirales</taxon>
        <taxon>Lachnospiraceae</taxon>
        <taxon>Eisenbergiella</taxon>
    </lineage>
</organism>
<dbReference type="RefSeq" id="WP_069155997.1">
    <property type="nucleotide sequence ID" value="NZ_MCGI01000001.1"/>
</dbReference>
<evidence type="ECO:0000313" key="2">
    <source>
        <dbReference type="EMBL" id="ODM13345.1"/>
    </source>
</evidence>
<evidence type="ECO:0000259" key="1">
    <source>
        <dbReference type="Pfam" id="PF17836"/>
    </source>
</evidence>
<dbReference type="AlphaFoldDB" id="A0A1E3AXB2"/>
<keyword evidence="2" id="KW-0012">Acyltransferase</keyword>
<proteinExistence type="predicted"/>
<dbReference type="InterPro" id="IPR011004">
    <property type="entry name" value="Trimer_LpxA-like_sf"/>
</dbReference>
<comment type="caution">
    <text evidence="2">The sequence shown here is derived from an EMBL/GenBank/DDBJ whole genome shotgun (WGS) entry which is preliminary data.</text>
</comment>
<dbReference type="GeneID" id="93299564"/>
<accession>A0A1E3AXB2</accession>
<dbReference type="GO" id="GO:0016746">
    <property type="term" value="F:acyltransferase activity"/>
    <property type="evidence" value="ECO:0007669"/>
    <property type="project" value="UniProtKB-KW"/>
</dbReference>
<keyword evidence="2" id="KW-0808">Transferase</keyword>
<dbReference type="PANTHER" id="PTHR43300:SF4">
    <property type="entry name" value="ACYL-[ACYL-CARRIER-PROTEIN]--UDP-N-ACETYLGLUCOSAMINE O-ACYLTRANSFERASE"/>
    <property type="match status" value="1"/>
</dbReference>
<dbReference type="InterPro" id="IPR050179">
    <property type="entry name" value="Trans_hexapeptide_repeat"/>
</dbReference>
<dbReference type="Pfam" id="PF17836">
    <property type="entry name" value="PglD_N"/>
    <property type="match status" value="1"/>
</dbReference>
<dbReference type="SUPFAM" id="SSF51161">
    <property type="entry name" value="Trimeric LpxA-like enzymes"/>
    <property type="match status" value="1"/>
</dbReference>
<dbReference type="Proteomes" id="UP000095003">
    <property type="component" value="Unassembled WGS sequence"/>
</dbReference>
<name>A0A1E3AXB2_9FIRM</name>
<dbReference type="Gene3D" id="2.160.10.10">
    <property type="entry name" value="Hexapeptide repeat proteins"/>
    <property type="match status" value="1"/>
</dbReference>
<dbReference type="InterPro" id="IPR020019">
    <property type="entry name" value="AcTrfase_PglD-like"/>
</dbReference>
<dbReference type="PATRIC" id="fig|1432052.3.peg.1167"/>
<feature type="domain" description="PglD N-terminal" evidence="1">
    <location>
        <begin position="6"/>
        <end position="87"/>
    </location>
</feature>